<protein>
    <submittedName>
        <fullName evidence="2">Uncharacterized protein</fullName>
    </submittedName>
</protein>
<evidence type="ECO:0000313" key="4">
    <source>
        <dbReference type="Proteomes" id="UP000238982"/>
    </source>
</evidence>
<dbReference type="AlphaFoldDB" id="A0A1B4TNP8"/>
<dbReference type="Proteomes" id="UP000238982">
    <property type="component" value="Unassembled WGS sequence"/>
</dbReference>
<dbReference type="Proteomes" id="UP000237686">
    <property type="component" value="Unassembled WGS sequence"/>
</dbReference>
<reference evidence="1 3" key="2">
    <citation type="submission" date="2018-03" db="EMBL/GenBank/DDBJ databases">
        <authorList>
            <person name="Nguyen K."/>
            <person name="Fouts D."/>
            <person name="Sutton G."/>
        </authorList>
    </citation>
    <scope>NUCLEOTIDE SEQUENCE [LARGE SCALE GENOMIC DNA]</scope>
    <source>
        <strain evidence="1 3">AU17135</strain>
    </source>
</reference>
<reference evidence="2 4" key="1">
    <citation type="submission" date="2018-03" db="EMBL/GenBank/DDBJ databases">
        <authorList>
            <person name="Keele B.F."/>
        </authorList>
    </citation>
    <scope>NUCLEOTIDE SEQUENCE [LARGE SCALE GENOMIC DNA]</scope>
    <source>
        <strain evidence="2 4">AU19729</strain>
    </source>
</reference>
<dbReference type="RefSeq" id="WP_006414597.1">
    <property type="nucleotide sequence ID" value="NZ_CADETI010000021.1"/>
</dbReference>
<dbReference type="KEGG" id="bmk:DM80_3892"/>
<evidence type="ECO:0000313" key="3">
    <source>
        <dbReference type="Proteomes" id="UP000237686"/>
    </source>
</evidence>
<comment type="caution">
    <text evidence="2">The sequence shown here is derived from an EMBL/GenBank/DDBJ whole genome shotgun (WGS) entry which is preliminary data.</text>
</comment>
<dbReference type="EMBL" id="PVGH01000033">
    <property type="protein sequence ID" value="PRF64026.1"/>
    <property type="molecule type" value="Genomic_DNA"/>
</dbReference>
<organism evidence="2 4">
    <name type="scientific">Burkholderia multivorans</name>
    <dbReference type="NCBI Taxonomy" id="87883"/>
    <lineage>
        <taxon>Bacteria</taxon>
        <taxon>Pseudomonadati</taxon>
        <taxon>Pseudomonadota</taxon>
        <taxon>Betaproteobacteria</taxon>
        <taxon>Burkholderiales</taxon>
        <taxon>Burkholderiaceae</taxon>
        <taxon>Burkholderia</taxon>
        <taxon>Burkholderia cepacia complex</taxon>
    </lineage>
</organism>
<name>A0A1B4TNP8_9BURK</name>
<sequence length="82" mass="8861">MENRLSYVQVTACAEREIQHHLMAAATRPRGSHAADLHLGAAIGAFDLWRCLMTELGAEGFEQSYATDAQRLQALLGSASSS</sequence>
<dbReference type="EMBL" id="PVFZ01000048">
    <property type="protein sequence ID" value="PRF21996.1"/>
    <property type="molecule type" value="Genomic_DNA"/>
</dbReference>
<gene>
    <name evidence="1" type="ORF">C6P98_17350</name>
    <name evidence="2" type="ORF">C6Q15_06605</name>
</gene>
<evidence type="ECO:0000313" key="2">
    <source>
        <dbReference type="EMBL" id="PRF64026.1"/>
    </source>
</evidence>
<proteinExistence type="predicted"/>
<accession>A0A1B4TNP8</accession>
<evidence type="ECO:0000313" key="1">
    <source>
        <dbReference type="EMBL" id="PRF21996.1"/>
    </source>
</evidence>